<sequence length="400" mass="45535">MRHLLYTVILAALCVDVLVAQSLKDEFQQLQREYASSTEAWQVKYDGVKTEDGSIARYREWPGWSFASKFTSFAEDAGSSQEGFDALLEVLKMGNSVGEFDQDLFDDYERAIELILEKHREKKLRNLCAQVRVSKQSENFLRTLMVEGDSNELRAEACFFLGRLLSQKRDMCLPNSWAKRPGVGAFGEYSDSRVRANLDRFLANQDIEQLQSEAIRCFKLVTSDYPDVPTARGDEKLSDRARREIYELRHLAIGVTAPDIVGADVDGKPMRLSDHRGKVVLLVFWASWCGPCIGDIPHEKELYAKFVDRPFVIVGVNADDTLTSAQDSVRDNAIPWRSFWNGPDGIDGPITTNWNVRAWPTVYVLDPEGTIRFKHLRREELGEPLEQLVTETETNVSKQR</sequence>
<protein>
    <recommendedName>
        <fullName evidence="1">Thioredoxin domain-containing protein</fullName>
    </recommendedName>
</protein>
<reference evidence="3" key="1">
    <citation type="journal article" date="2019" name="Int. J. Syst. Evol. Microbiol.">
        <title>The Global Catalogue of Microorganisms (GCM) 10K type strain sequencing project: providing services to taxonomists for standard genome sequencing and annotation.</title>
        <authorList>
            <consortium name="The Broad Institute Genomics Platform"/>
            <consortium name="The Broad Institute Genome Sequencing Center for Infectious Disease"/>
            <person name="Wu L."/>
            <person name="Ma J."/>
        </authorList>
    </citation>
    <scope>NUCLEOTIDE SEQUENCE [LARGE SCALE GENOMIC DNA]</scope>
    <source>
        <strain evidence="3">JCM 17759</strain>
    </source>
</reference>
<dbReference type="EMBL" id="BAABGA010000048">
    <property type="protein sequence ID" value="GAA4459706.1"/>
    <property type="molecule type" value="Genomic_DNA"/>
</dbReference>
<dbReference type="InterPro" id="IPR000866">
    <property type="entry name" value="AhpC/TSA"/>
</dbReference>
<dbReference type="SUPFAM" id="SSF52833">
    <property type="entry name" value="Thioredoxin-like"/>
    <property type="match status" value="1"/>
</dbReference>
<dbReference type="InterPro" id="IPR013766">
    <property type="entry name" value="Thioredoxin_domain"/>
</dbReference>
<keyword evidence="3" id="KW-1185">Reference proteome</keyword>
<dbReference type="CDD" id="cd02966">
    <property type="entry name" value="TlpA_like_family"/>
    <property type="match status" value="1"/>
</dbReference>
<evidence type="ECO:0000313" key="3">
    <source>
        <dbReference type="Proteomes" id="UP001500840"/>
    </source>
</evidence>
<evidence type="ECO:0000313" key="2">
    <source>
        <dbReference type="EMBL" id="GAA4459706.1"/>
    </source>
</evidence>
<dbReference type="PANTHER" id="PTHR42852:SF13">
    <property type="entry name" value="PROTEIN DIPZ"/>
    <property type="match status" value="1"/>
</dbReference>
<dbReference type="Proteomes" id="UP001500840">
    <property type="component" value="Unassembled WGS sequence"/>
</dbReference>
<gene>
    <name evidence="2" type="ORF">GCM10023156_39670</name>
</gene>
<dbReference type="PROSITE" id="PS51352">
    <property type="entry name" value="THIOREDOXIN_2"/>
    <property type="match status" value="1"/>
</dbReference>
<dbReference type="InterPro" id="IPR050553">
    <property type="entry name" value="Thioredoxin_ResA/DsbE_sf"/>
</dbReference>
<comment type="caution">
    <text evidence="2">The sequence shown here is derived from an EMBL/GenBank/DDBJ whole genome shotgun (WGS) entry which is preliminary data.</text>
</comment>
<dbReference type="Gene3D" id="3.40.30.10">
    <property type="entry name" value="Glutaredoxin"/>
    <property type="match status" value="1"/>
</dbReference>
<organism evidence="2 3">
    <name type="scientific">Novipirellula rosea</name>
    <dbReference type="NCBI Taxonomy" id="1031540"/>
    <lineage>
        <taxon>Bacteria</taxon>
        <taxon>Pseudomonadati</taxon>
        <taxon>Planctomycetota</taxon>
        <taxon>Planctomycetia</taxon>
        <taxon>Pirellulales</taxon>
        <taxon>Pirellulaceae</taxon>
        <taxon>Novipirellula</taxon>
    </lineage>
</organism>
<proteinExistence type="predicted"/>
<dbReference type="InterPro" id="IPR036249">
    <property type="entry name" value="Thioredoxin-like_sf"/>
</dbReference>
<accession>A0ABP8N4I0</accession>
<dbReference type="PANTHER" id="PTHR42852">
    <property type="entry name" value="THIOL:DISULFIDE INTERCHANGE PROTEIN DSBE"/>
    <property type="match status" value="1"/>
</dbReference>
<evidence type="ECO:0000259" key="1">
    <source>
        <dbReference type="PROSITE" id="PS51352"/>
    </source>
</evidence>
<dbReference type="Pfam" id="PF00578">
    <property type="entry name" value="AhpC-TSA"/>
    <property type="match status" value="1"/>
</dbReference>
<feature type="domain" description="Thioredoxin" evidence="1">
    <location>
        <begin position="251"/>
        <end position="394"/>
    </location>
</feature>
<name>A0ABP8N4I0_9BACT</name>